<keyword evidence="2" id="KW-0472">Membrane</keyword>
<feature type="region of interest" description="Disordered" evidence="1">
    <location>
        <begin position="81"/>
        <end position="108"/>
    </location>
</feature>
<keyword evidence="2" id="KW-1133">Transmembrane helix</keyword>
<keyword evidence="3" id="KW-1185">Reference proteome</keyword>
<dbReference type="GeneID" id="110990798"/>
<proteinExistence type="predicted"/>
<dbReference type="AlphaFoldDB" id="A0A8B8A2J4"/>
<protein>
    <submittedName>
        <fullName evidence="4">Uncharacterized protein LOC110990798 isoform X1</fullName>
    </submittedName>
</protein>
<dbReference type="RefSeq" id="XP_022111592.1">
    <property type="nucleotide sequence ID" value="XM_022255900.1"/>
</dbReference>
<reference evidence="4" key="1">
    <citation type="submission" date="2025-08" db="UniProtKB">
        <authorList>
            <consortium name="RefSeq"/>
        </authorList>
    </citation>
    <scope>IDENTIFICATION</scope>
</reference>
<organism evidence="3 4">
    <name type="scientific">Acanthaster planci</name>
    <name type="common">Crown-of-thorns starfish</name>
    <dbReference type="NCBI Taxonomy" id="133434"/>
    <lineage>
        <taxon>Eukaryota</taxon>
        <taxon>Metazoa</taxon>
        <taxon>Echinodermata</taxon>
        <taxon>Eleutherozoa</taxon>
        <taxon>Asterozoa</taxon>
        <taxon>Asteroidea</taxon>
        <taxon>Valvatacea</taxon>
        <taxon>Valvatida</taxon>
        <taxon>Acanthasteridae</taxon>
        <taxon>Acanthaster</taxon>
    </lineage>
</organism>
<feature type="transmembrane region" description="Helical" evidence="2">
    <location>
        <begin position="54"/>
        <end position="74"/>
    </location>
</feature>
<name>A0A8B8A2J4_ACAPL</name>
<accession>A0A8B8A2J4</accession>
<evidence type="ECO:0000313" key="3">
    <source>
        <dbReference type="Proteomes" id="UP000694845"/>
    </source>
</evidence>
<gene>
    <name evidence="4" type="primary">LOC110990798</name>
</gene>
<evidence type="ECO:0000256" key="2">
    <source>
        <dbReference type="SAM" id="Phobius"/>
    </source>
</evidence>
<evidence type="ECO:0000313" key="4">
    <source>
        <dbReference type="RefSeq" id="XP_022111592.1"/>
    </source>
</evidence>
<evidence type="ECO:0000256" key="1">
    <source>
        <dbReference type="SAM" id="MobiDB-lite"/>
    </source>
</evidence>
<sequence length="108" mass="11841">MAPIGNVTSTDDLSPSYSATMAPYSVTSAQYEPTFYTTLAPTSAGFGLSECMDWLTLVCVGVGVTIVGVVYAIWRRRRGCNRSRQQQQHGPVQLTDMPGKVKIHTRKQ</sequence>
<dbReference type="KEGG" id="aplc:110990798"/>
<keyword evidence="2" id="KW-0812">Transmembrane</keyword>
<dbReference type="Proteomes" id="UP000694845">
    <property type="component" value="Unplaced"/>
</dbReference>